<dbReference type="InParanoid" id="G8YCJ5"/>
<reference evidence="1 2" key="1">
    <citation type="journal article" date="2012" name="G3 (Bethesda)">
        <title>Pichia sorbitophila, an interspecies yeast hybrid reveals early steps of genome resolution following polyploidization.</title>
        <authorList>
            <person name="Leh Louis V."/>
            <person name="Despons L."/>
            <person name="Friedrich A."/>
            <person name="Martin T."/>
            <person name="Durrens P."/>
            <person name="Casaregola S."/>
            <person name="Neuveglise C."/>
            <person name="Fairhead C."/>
            <person name="Marck C."/>
            <person name="Cruz J.A."/>
            <person name="Straub M.L."/>
            <person name="Kugler V."/>
            <person name="Sacerdot C."/>
            <person name="Uzunov Z."/>
            <person name="Thierry A."/>
            <person name="Weiss S."/>
            <person name="Bleykasten C."/>
            <person name="De Montigny J."/>
            <person name="Jacques N."/>
            <person name="Jung P."/>
            <person name="Lemaire M."/>
            <person name="Mallet S."/>
            <person name="Morel G."/>
            <person name="Richard G.F."/>
            <person name="Sarkar A."/>
            <person name="Savel G."/>
            <person name="Schacherer J."/>
            <person name="Seret M.L."/>
            <person name="Talla E."/>
            <person name="Samson G."/>
            <person name="Jubin C."/>
            <person name="Poulain J."/>
            <person name="Vacherie B."/>
            <person name="Barbe V."/>
            <person name="Pelletier E."/>
            <person name="Sherman D.J."/>
            <person name="Westhof E."/>
            <person name="Weissenbach J."/>
            <person name="Baret P.V."/>
            <person name="Wincker P."/>
            <person name="Gaillardin C."/>
            <person name="Dujon B."/>
            <person name="Souciet J.L."/>
        </authorList>
    </citation>
    <scope>NUCLEOTIDE SEQUENCE [LARGE SCALE GENOMIC DNA]</scope>
    <source>
        <strain evidence="2">ATCC MYA-4447 / BCRC 22081 / CBS 7064 / NBRC 10061 / NRRL Y-12695</strain>
    </source>
</reference>
<dbReference type="OrthoDB" id="299997at2759"/>
<dbReference type="AlphaFoldDB" id="G8YCJ5"/>
<proteinExistence type="predicted"/>
<gene>
    <name evidence="1" type="primary">Piso0_002412</name>
    <name evidence="1" type="ORF">GNLVRS01_PISO0J11427g</name>
</gene>
<name>G8YCJ5_PICSO</name>
<organism evidence="1 2">
    <name type="scientific">Pichia sorbitophila (strain ATCC MYA-4447 / BCRC 22081 / CBS 7064 / NBRC 10061 / NRRL Y-12695)</name>
    <name type="common">Hybrid yeast</name>
    <dbReference type="NCBI Taxonomy" id="559304"/>
    <lineage>
        <taxon>Eukaryota</taxon>
        <taxon>Fungi</taxon>
        <taxon>Dikarya</taxon>
        <taxon>Ascomycota</taxon>
        <taxon>Saccharomycotina</taxon>
        <taxon>Pichiomycetes</taxon>
        <taxon>Debaryomycetaceae</taxon>
        <taxon>Millerozyma</taxon>
    </lineage>
</organism>
<evidence type="ECO:0000313" key="2">
    <source>
        <dbReference type="Proteomes" id="UP000005222"/>
    </source>
</evidence>
<sequence>MTVAVRDRSILEDKHLKQSGFPESQRLTYEKYEEPPHLNRGGHILSPLVFMSPCSSESTSAFVTPLSDIRSESVSCSFESPLELPTVPESRKDKMGGANDLVASSLSSLEADEEPIQPLKSSSCLSAGRSSLSPSMHTASELPGCDSFEAKYRKMALPVVTLTTNSLEKKGCDSYELECLVSMKPPPIVNIASSTAKEQEMQSKVLVQCTTLLLSSVSNWEDCSCTLTTLGSLWLFDQLAISTNGKDWDTVCVFLFTNVMLLVGEDLGEVVGQIRVQEEICSINHSEQKLYLNLVNEALPELQIAHKSFLMLCKWNHYLNCAIQGVSNCPTSPFQITYNLWSLVPPELRPQESEQIYNAMEKDLYFTDDTINKISLPPPQLPLNLIVAVSLLNTTDQDNETYREGLVAYLQNVRNKLRAVDKLGLIFVGVDGSGTVSKGGSFIGCAEASWNGWDTILNELTVFSNVDYKMKPIFNSAYEEYLICFNKCEQLITFMPENSGCINRLIIINSNIYPDNLVPESIKFIIKAKLNSLLKYNNLTIELYRIGEEYPSETETIFSYLSSPIYNGDEVSLKLGSKLFRLDNFKQLIESFDFNIEHCYRSTNIPFVSLDISRSSETSDIICFKEVEVNGKMLELPETSNMLRIVNKNNFAFTEKNFLLKFKLRGIPNAPPNQYVDYPIVNYSCEWPDGKHNSRLLTRKFSNYSSESRSSLISNANTDILYSPLADLGNES</sequence>
<dbReference type="EMBL" id="FO082050">
    <property type="protein sequence ID" value="CCE82676.1"/>
    <property type="molecule type" value="Genomic_DNA"/>
</dbReference>
<accession>G8YCJ5</accession>
<keyword evidence="2" id="KW-1185">Reference proteome</keyword>
<dbReference type="Proteomes" id="UP000005222">
    <property type="component" value="Chromosome J"/>
</dbReference>
<dbReference type="eggNOG" id="ENOG502QTWJ">
    <property type="taxonomic scope" value="Eukaryota"/>
</dbReference>
<dbReference type="STRING" id="559304.G8YCJ5"/>
<evidence type="ECO:0000313" key="1">
    <source>
        <dbReference type="EMBL" id="CCE82676.1"/>
    </source>
</evidence>
<protein>
    <submittedName>
        <fullName evidence="1">Piso0_002412 protein</fullName>
    </submittedName>
</protein>
<dbReference type="HOGENOM" id="CLU_014759_0_0_1"/>